<evidence type="ECO:0000256" key="1">
    <source>
        <dbReference type="SAM" id="MobiDB-lite"/>
    </source>
</evidence>
<comment type="caution">
    <text evidence="3">The sequence shown here is derived from an EMBL/GenBank/DDBJ whole genome shotgun (WGS) entry which is preliminary data.</text>
</comment>
<name>A0A2M9BUH9_9MICO</name>
<evidence type="ECO:0000313" key="3">
    <source>
        <dbReference type="EMBL" id="PJJ61608.1"/>
    </source>
</evidence>
<dbReference type="OrthoDB" id="5122815at2"/>
<organism evidence="3 4">
    <name type="scientific">Compostimonas suwonensis</name>
    <dbReference type="NCBI Taxonomy" id="1048394"/>
    <lineage>
        <taxon>Bacteria</taxon>
        <taxon>Bacillati</taxon>
        <taxon>Actinomycetota</taxon>
        <taxon>Actinomycetes</taxon>
        <taxon>Micrococcales</taxon>
        <taxon>Microbacteriaceae</taxon>
        <taxon>Compostimonas</taxon>
    </lineage>
</organism>
<dbReference type="PROSITE" id="PS51257">
    <property type="entry name" value="PROKAR_LIPOPROTEIN"/>
    <property type="match status" value="1"/>
</dbReference>
<accession>A0A2M9BUH9</accession>
<feature type="region of interest" description="Disordered" evidence="1">
    <location>
        <begin position="26"/>
        <end position="58"/>
    </location>
</feature>
<feature type="signal peptide" evidence="2">
    <location>
        <begin position="1"/>
        <end position="18"/>
    </location>
</feature>
<keyword evidence="4" id="KW-1185">Reference proteome</keyword>
<keyword evidence="2" id="KW-0732">Signal</keyword>
<proteinExistence type="predicted"/>
<dbReference type="Proteomes" id="UP000230161">
    <property type="component" value="Unassembled WGS sequence"/>
</dbReference>
<gene>
    <name evidence="3" type="ORF">CLV54_2554</name>
</gene>
<protein>
    <recommendedName>
        <fullName evidence="5">Iron ABC transporter ATP-binding protein</fullName>
    </recommendedName>
</protein>
<dbReference type="RefSeq" id="WP_100345325.1">
    <property type="nucleotide sequence ID" value="NZ_PGFB01000004.1"/>
</dbReference>
<evidence type="ECO:0000313" key="4">
    <source>
        <dbReference type="Proteomes" id="UP000230161"/>
    </source>
</evidence>
<dbReference type="AlphaFoldDB" id="A0A2M9BUH9"/>
<reference evidence="3 4" key="1">
    <citation type="submission" date="2017-11" db="EMBL/GenBank/DDBJ databases">
        <title>Genomic Encyclopedia of Archaeal and Bacterial Type Strains, Phase II (KMG-II): From Individual Species to Whole Genera.</title>
        <authorList>
            <person name="Goeker M."/>
        </authorList>
    </citation>
    <scope>NUCLEOTIDE SEQUENCE [LARGE SCALE GENOMIC DNA]</scope>
    <source>
        <strain evidence="3 4">DSM 25625</strain>
    </source>
</reference>
<dbReference type="EMBL" id="PGFB01000004">
    <property type="protein sequence ID" value="PJJ61608.1"/>
    <property type="molecule type" value="Genomic_DNA"/>
</dbReference>
<evidence type="ECO:0000256" key="2">
    <source>
        <dbReference type="SAM" id="SignalP"/>
    </source>
</evidence>
<feature type="compositionally biased region" description="Low complexity" evidence="1">
    <location>
        <begin position="37"/>
        <end position="56"/>
    </location>
</feature>
<evidence type="ECO:0008006" key="5">
    <source>
        <dbReference type="Google" id="ProtNLM"/>
    </source>
</evidence>
<feature type="chain" id="PRO_5039691949" description="Iron ABC transporter ATP-binding protein" evidence="2">
    <location>
        <begin position="19"/>
        <end position="199"/>
    </location>
</feature>
<sequence>MRAGLVAFTTVAVLATLAACTSDPVSTVKPTKVASETPAADPSETPTTTPTPTEDPGIPVTIACDQLLTPDDVYAFNPNFGTQPDYAPAEGSSAAEIVAAQGLSCGWLNQTSGDTISASVGQFGDPHLESLKNTMVMESKPVPTYGDPATIEGYFEVENGVGQANVFSGPYWISMSSTFFVEPGDAQPLVAAALANLGQ</sequence>